<organism evidence="1 2">
    <name type="scientific">Uncinula necator</name>
    <name type="common">Grape powdery mildew</name>
    <dbReference type="NCBI Taxonomy" id="52586"/>
    <lineage>
        <taxon>Eukaryota</taxon>
        <taxon>Fungi</taxon>
        <taxon>Dikarya</taxon>
        <taxon>Ascomycota</taxon>
        <taxon>Pezizomycotina</taxon>
        <taxon>Leotiomycetes</taxon>
        <taxon>Erysiphales</taxon>
        <taxon>Erysiphaceae</taxon>
        <taxon>Erysiphe</taxon>
    </lineage>
</organism>
<proteinExistence type="predicted"/>
<dbReference type="EMBL" id="JNVN01003504">
    <property type="protein sequence ID" value="KHJ30866.1"/>
    <property type="molecule type" value="Genomic_DNA"/>
</dbReference>
<dbReference type="AlphaFoldDB" id="A0A0B1P1V9"/>
<comment type="caution">
    <text evidence="1">The sequence shown here is derived from an EMBL/GenBank/DDBJ whole genome shotgun (WGS) entry which is preliminary data.</text>
</comment>
<name>A0A0B1P1V9_UNCNE</name>
<sequence length="79" mass="8924">MTASYSKLKLTSNSRLPHIAESQIQYDFPNTMKETDEAWVTVKWIGLSHHIKWDQGEILLPKMGLSSPAKAGLVFQHDA</sequence>
<reference evidence="1 2" key="1">
    <citation type="journal article" date="2014" name="BMC Genomics">
        <title>Adaptive genomic structural variation in the grape powdery mildew pathogen, Erysiphe necator.</title>
        <authorList>
            <person name="Jones L."/>
            <person name="Riaz S."/>
            <person name="Morales-Cruz A."/>
            <person name="Amrine K.C."/>
            <person name="McGuire B."/>
            <person name="Gubler W.D."/>
            <person name="Walker M.A."/>
            <person name="Cantu D."/>
        </authorList>
    </citation>
    <scope>NUCLEOTIDE SEQUENCE [LARGE SCALE GENOMIC DNA]</scope>
    <source>
        <strain evidence="2">c</strain>
    </source>
</reference>
<protein>
    <submittedName>
        <fullName evidence="1">Uncharacterized protein</fullName>
    </submittedName>
</protein>
<evidence type="ECO:0000313" key="2">
    <source>
        <dbReference type="Proteomes" id="UP000030854"/>
    </source>
</evidence>
<accession>A0A0B1P1V9</accession>
<gene>
    <name evidence="1" type="ORF">EV44_g3338</name>
</gene>
<keyword evidence="2" id="KW-1185">Reference proteome</keyword>
<dbReference type="HOGENOM" id="CLU_2607807_0_0_1"/>
<evidence type="ECO:0000313" key="1">
    <source>
        <dbReference type="EMBL" id="KHJ30866.1"/>
    </source>
</evidence>
<dbReference type="Proteomes" id="UP000030854">
    <property type="component" value="Unassembled WGS sequence"/>
</dbReference>